<keyword evidence="2" id="KW-0503">Monooxygenase</keyword>
<reference evidence="4" key="1">
    <citation type="submission" date="2020-07" db="EMBL/GenBank/DDBJ databases">
        <authorList>
            <person name="Pettersson B.M.F."/>
            <person name="Behra P.R.K."/>
            <person name="Ramesh M."/>
            <person name="Das S."/>
            <person name="Dasgupta S."/>
            <person name="Kirsebom L.A."/>
        </authorList>
    </citation>
    <scope>NUCLEOTIDE SEQUENCE</scope>
    <source>
        <strain evidence="4">DSM 44242</strain>
    </source>
</reference>
<dbReference type="PANTHER" id="PTHR30137:SF8">
    <property type="entry name" value="BLR5498 PROTEIN"/>
    <property type="match status" value="1"/>
</dbReference>
<gene>
    <name evidence="4" type="ORF">H5P34_00235</name>
</gene>
<protein>
    <submittedName>
        <fullName evidence="4">LLM class flavin-dependent oxidoreductase</fullName>
    </submittedName>
</protein>
<dbReference type="Proteomes" id="UP001141659">
    <property type="component" value="Unassembled WGS sequence"/>
</dbReference>
<evidence type="ECO:0000313" key="4">
    <source>
        <dbReference type="EMBL" id="MCV7386474.1"/>
    </source>
</evidence>
<dbReference type="GO" id="GO:0004497">
    <property type="term" value="F:monooxygenase activity"/>
    <property type="evidence" value="ECO:0007669"/>
    <property type="project" value="UniProtKB-KW"/>
</dbReference>
<dbReference type="AlphaFoldDB" id="A0AAW5STZ3"/>
<keyword evidence="1" id="KW-0560">Oxidoreductase</keyword>
<dbReference type="InterPro" id="IPR011251">
    <property type="entry name" value="Luciferase-like_dom"/>
</dbReference>
<evidence type="ECO:0000256" key="1">
    <source>
        <dbReference type="ARBA" id="ARBA00023002"/>
    </source>
</evidence>
<proteinExistence type="predicted"/>
<dbReference type="Pfam" id="PF00296">
    <property type="entry name" value="Bac_luciferase"/>
    <property type="match status" value="1"/>
</dbReference>
<evidence type="ECO:0000313" key="5">
    <source>
        <dbReference type="Proteomes" id="UP001141659"/>
    </source>
</evidence>
<dbReference type="EMBL" id="JACKVC010000006">
    <property type="protein sequence ID" value="MCV7386474.1"/>
    <property type="molecule type" value="Genomic_DNA"/>
</dbReference>
<reference evidence="4" key="2">
    <citation type="journal article" date="2022" name="BMC Genomics">
        <title>Comparative genome analysis of mycobacteria focusing on tRNA and non-coding RNA.</title>
        <authorList>
            <person name="Behra P.R.K."/>
            <person name="Pettersson B.M.F."/>
            <person name="Ramesh M."/>
            <person name="Das S."/>
            <person name="Dasgupta S."/>
            <person name="Kirsebom L.A."/>
        </authorList>
    </citation>
    <scope>NUCLEOTIDE SEQUENCE</scope>
    <source>
        <strain evidence="4">DSM 44242</strain>
    </source>
</reference>
<dbReference type="RefSeq" id="WP_081814164.1">
    <property type="nucleotide sequence ID" value="NZ_JACKVC010000006.1"/>
</dbReference>
<sequence length="318" mass="34263">MPQPASRPFARGSVSLGLHPESALPADRQIETLRCQAVQAEQAGFDGVTLSEHHNGFPGYLPQPLLACSWILEATRSVWSGPAPTVLTVRAARLFAEELAWTAARFPGRLGAVFAPGYARTDFEFLEVPFDDRGQRFERKLITLTALLGLGGSAQPSDDAALAAWPNCDAPLLVAVNSGTGVRRAAALGLGMMFPGGEDPARLGQFARRYRELGGTGPIVWTRSVWLGEPPAAAIEEWGRRYQSAAAMGMRQRSGFSAALLAGHHEDVARCLAEEQRIVSADAVNIRVHLPGVVPEQIGEMIGRIGEDVLPRLITRGW</sequence>
<feature type="domain" description="Luciferase-like" evidence="3">
    <location>
        <begin position="26"/>
        <end position="240"/>
    </location>
</feature>
<name>A0AAW5STZ3_9MYCO</name>
<comment type="caution">
    <text evidence="4">The sequence shown here is derived from an EMBL/GenBank/DDBJ whole genome shotgun (WGS) entry which is preliminary data.</text>
</comment>
<dbReference type="PANTHER" id="PTHR30137">
    <property type="entry name" value="LUCIFERASE-LIKE MONOOXYGENASE"/>
    <property type="match status" value="1"/>
</dbReference>
<dbReference type="GO" id="GO:0016705">
    <property type="term" value="F:oxidoreductase activity, acting on paired donors, with incorporation or reduction of molecular oxygen"/>
    <property type="evidence" value="ECO:0007669"/>
    <property type="project" value="InterPro"/>
</dbReference>
<dbReference type="InterPro" id="IPR036661">
    <property type="entry name" value="Luciferase-like_sf"/>
</dbReference>
<dbReference type="GO" id="GO:0005829">
    <property type="term" value="C:cytosol"/>
    <property type="evidence" value="ECO:0007669"/>
    <property type="project" value="TreeGrafter"/>
</dbReference>
<dbReference type="Gene3D" id="3.20.20.30">
    <property type="entry name" value="Luciferase-like domain"/>
    <property type="match status" value="1"/>
</dbReference>
<dbReference type="SUPFAM" id="SSF51679">
    <property type="entry name" value="Bacterial luciferase-like"/>
    <property type="match status" value="1"/>
</dbReference>
<dbReference type="InterPro" id="IPR050766">
    <property type="entry name" value="Bact_Lucif_Oxidored"/>
</dbReference>
<evidence type="ECO:0000256" key="2">
    <source>
        <dbReference type="ARBA" id="ARBA00023033"/>
    </source>
</evidence>
<accession>A0AAW5STZ3</accession>
<organism evidence="4 5">
    <name type="scientific">Mycolicibacterium porcinum</name>
    <dbReference type="NCBI Taxonomy" id="39693"/>
    <lineage>
        <taxon>Bacteria</taxon>
        <taxon>Bacillati</taxon>
        <taxon>Actinomycetota</taxon>
        <taxon>Actinomycetes</taxon>
        <taxon>Mycobacteriales</taxon>
        <taxon>Mycobacteriaceae</taxon>
        <taxon>Mycolicibacterium</taxon>
    </lineage>
</organism>
<evidence type="ECO:0000259" key="3">
    <source>
        <dbReference type="Pfam" id="PF00296"/>
    </source>
</evidence>